<proteinExistence type="predicted"/>
<keyword evidence="2" id="KW-1185">Reference proteome</keyword>
<comment type="caution">
    <text evidence="1">The sequence shown here is derived from an EMBL/GenBank/DDBJ whole genome shotgun (WGS) entry which is preliminary data.</text>
</comment>
<dbReference type="EMBL" id="JANRMS010003123">
    <property type="protein sequence ID" value="KAJ3519564.1"/>
    <property type="molecule type" value="Genomic_DNA"/>
</dbReference>
<dbReference type="Proteomes" id="UP001148629">
    <property type="component" value="Unassembled WGS sequence"/>
</dbReference>
<name>A0ACC1RHC7_9HYPO</name>
<protein>
    <submittedName>
        <fullName evidence="1">Uncharacterized protein</fullName>
    </submittedName>
</protein>
<evidence type="ECO:0000313" key="2">
    <source>
        <dbReference type="Proteomes" id="UP001148629"/>
    </source>
</evidence>
<accession>A0ACC1RHC7</accession>
<sequence>MPALGKTSETKSRKVTPPSPSYMTNDQFANYLQELRSNRVARPGGARPQPAGARPAPSRSSFRSSTGRFSPDVASQTDSLPGDERVPSPSKNPSIAAGSVASRYSTVKMDGEGGGQLIARRHGRDGYAKGHQVARAGDACAGDAR</sequence>
<evidence type="ECO:0000313" key="1">
    <source>
        <dbReference type="EMBL" id="KAJ3519564.1"/>
    </source>
</evidence>
<organism evidence="1 2">
    <name type="scientific">Fusarium decemcellulare</name>
    <dbReference type="NCBI Taxonomy" id="57161"/>
    <lineage>
        <taxon>Eukaryota</taxon>
        <taxon>Fungi</taxon>
        <taxon>Dikarya</taxon>
        <taxon>Ascomycota</taxon>
        <taxon>Pezizomycotina</taxon>
        <taxon>Sordariomycetes</taxon>
        <taxon>Hypocreomycetidae</taxon>
        <taxon>Hypocreales</taxon>
        <taxon>Nectriaceae</taxon>
        <taxon>Fusarium</taxon>
        <taxon>Fusarium decemcellulare species complex</taxon>
    </lineage>
</organism>
<gene>
    <name evidence="1" type="ORF">NM208_g14080</name>
</gene>
<reference evidence="1" key="1">
    <citation type="submission" date="2022-08" db="EMBL/GenBank/DDBJ databases">
        <title>Genome Sequence of Fusarium decemcellulare.</title>
        <authorList>
            <person name="Buettner E."/>
        </authorList>
    </citation>
    <scope>NUCLEOTIDE SEQUENCE</scope>
    <source>
        <strain evidence="1">Babe19</strain>
    </source>
</reference>